<name>A0ABS8S6V8_DATST</name>
<dbReference type="EMBL" id="JACEIK010000319">
    <property type="protein sequence ID" value="MCD7454861.1"/>
    <property type="molecule type" value="Genomic_DNA"/>
</dbReference>
<comment type="caution">
    <text evidence="1">The sequence shown here is derived from an EMBL/GenBank/DDBJ whole genome shotgun (WGS) entry which is preliminary data.</text>
</comment>
<protein>
    <submittedName>
        <fullName evidence="1">Uncharacterized protein</fullName>
    </submittedName>
</protein>
<organism evidence="1 2">
    <name type="scientific">Datura stramonium</name>
    <name type="common">Jimsonweed</name>
    <name type="synonym">Common thornapple</name>
    <dbReference type="NCBI Taxonomy" id="4076"/>
    <lineage>
        <taxon>Eukaryota</taxon>
        <taxon>Viridiplantae</taxon>
        <taxon>Streptophyta</taxon>
        <taxon>Embryophyta</taxon>
        <taxon>Tracheophyta</taxon>
        <taxon>Spermatophyta</taxon>
        <taxon>Magnoliopsida</taxon>
        <taxon>eudicotyledons</taxon>
        <taxon>Gunneridae</taxon>
        <taxon>Pentapetalae</taxon>
        <taxon>asterids</taxon>
        <taxon>lamiids</taxon>
        <taxon>Solanales</taxon>
        <taxon>Solanaceae</taxon>
        <taxon>Solanoideae</taxon>
        <taxon>Datureae</taxon>
        <taxon>Datura</taxon>
    </lineage>
</organism>
<evidence type="ECO:0000313" key="1">
    <source>
        <dbReference type="EMBL" id="MCD7454861.1"/>
    </source>
</evidence>
<gene>
    <name evidence="1" type="ORF">HAX54_026232</name>
</gene>
<keyword evidence="2" id="KW-1185">Reference proteome</keyword>
<reference evidence="1 2" key="1">
    <citation type="journal article" date="2021" name="BMC Genomics">
        <title>Datura genome reveals duplications of psychoactive alkaloid biosynthetic genes and high mutation rate following tissue culture.</title>
        <authorList>
            <person name="Rajewski A."/>
            <person name="Carter-House D."/>
            <person name="Stajich J."/>
            <person name="Litt A."/>
        </authorList>
    </citation>
    <scope>NUCLEOTIDE SEQUENCE [LARGE SCALE GENOMIC DNA]</scope>
    <source>
        <strain evidence="1">AR-01</strain>
    </source>
</reference>
<sequence>MAFEWQLRDHRDGAARKFPQTSCFINLATSSLQKMWGFHLNELSWSLERLEGLSERDENSLGQGMPPHIFDLMVFNFNPQLFAVHQKDICRMLFVYRNHELVGKETRYGE</sequence>
<evidence type="ECO:0000313" key="2">
    <source>
        <dbReference type="Proteomes" id="UP000823775"/>
    </source>
</evidence>
<accession>A0ABS8S6V8</accession>
<dbReference type="Proteomes" id="UP000823775">
    <property type="component" value="Unassembled WGS sequence"/>
</dbReference>
<proteinExistence type="predicted"/>